<dbReference type="Proteomes" id="UP000032305">
    <property type="component" value="Unassembled WGS sequence"/>
</dbReference>
<feature type="region of interest" description="Disordered" evidence="1">
    <location>
        <begin position="1"/>
        <end position="23"/>
    </location>
</feature>
<organism evidence="2 3">
    <name type="scientific">Sphingomonas parapaucimobilis NBRC 15100</name>
    <dbReference type="NCBI Taxonomy" id="1219049"/>
    <lineage>
        <taxon>Bacteria</taxon>
        <taxon>Pseudomonadati</taxon>
        <taxon>Pseudomonadota</taxon>
        <taxon>Alphaproteobacteria</taxon>
        <taxon>Sphingomonadales</taxon>
        <taxon>Sphingomonadaceae</taxon>
        <taxon>Sphingomonas</taxon>
    </lineage>
</organism>
<evidence type="ECO:0000313" key="3">
    <source>
        <dbReference type="Proteomes" id="UP000032305"/>
    </source>
</evidence>
<dbReference type="RefSeq" id="WP_042485546.1">
    <property type="nucleotide sequence ID" value="NZ_BBPI01000034.1"/>
</dbReference>
<sequence>MEHRDQPEADQQVQIGGSQVDTTAVHRRARNASVEFDNVHQILLLGLGVTPAARSRRRHNRLKRAWLIAGSGEQQANRRKRAQAGRVAGAISLRWGMQIQFV</sequence>
<keyword evidence="3" id="KW-1185">Reference proteome</keyword>
<reference evidence="2 3" key="1">
    <citation type="submission" date="2014-11" db="EMBL/GenBank/DDBJ databases">
        <title>Whole genome shotgun sequence of Sphingomonas parapaucimobilis NBRC 15100.</title>
        <authorList>
            <person name="Katano-Makiyama Y."/>
            <person name="Hosoyama A."/>
            <person name="Hashimoto M."/>
            <person name="Hosoyama Y."/>
            <person name="Noguchi M."/>
            <person name="Numata M."/>
            <person name="Tsuchikane K."/>
            <person name="Hirakata S."/>
            <person name="Uohara A."/>
            <person name="Shimodaira J."/>
            <person name="Ohji S."/>
            <person name="Ichikawa N."/>
            <person name="Kimura A."/>
            <person name="Yamazoe A."/>
            <person name="Fujita N."/>
        </authorList>
    </citation>
    <scope>NUCLEOTIDE SEQUENCE [LARGE SCALE GENOMIC DNA]</scope>
    <source>
        <strain evidence="2 3">NBRC 15100</strain>
    </source>
</reference>
<feature type="compositionally biased region" description="Polar residues" evidence="1">
    <location>
        <begin position="9"/>
        <end position="22"/>
    </location>
</feature>
<comment type="caution">
    <text evidence="2">The sequence shown here is derived from an EMBL/GenBank/DDBJ whole genome shotgun (WGS) entry which is preliminary data.</text>
</comment>
<proteinExistence type="predicted"/>
<evidence type="ECO:0000313" key="2">
    <source>
        <dbReference type="EMBL" id="GAM00528.1"/>
    </source>
</evidence>
<accession>A0A0A1W596</accession>
<dbReference type="EMBL" id="BBPI01000034">
    <property type="protein sequence ID" value="GAM00528.1"/>
    <property type="molecule type" value="Genomic_DNA"/>
</dbReference>
<evidence type="ECO:0000256" key="1">
    <source>
        <dbReference type="SAM" id="MobiDB-lite"/>
    </source>
</evidence>
<name>A0A0A1W596_9SPHN</name>
<protein>
    <submittedName>
        <fullName evidence="2">Uncharacterized protein</fullName>
    </submittedName>
</protein>
<dbReference type="AlphaFoldDB" id="A0A0A1W596"/>
<gene>
    <name evidence="2" type="ORF">SP5_034_01020</name>
</gene>